<dbReference type="InterPro" id="IPR036737">
    <property type="entry name" value="OmpA-like_sf"/>
</dbReference>
<dbReference type="AlphaFoldDB" id="A0A1B7HH06"/>
<dbReference type="InterPro" id="IPR050330">
    <property type="entry name" value="Bact_OuterMem_StrucFunc"/>
</dbReference>
<feature type="domain" description="OmpA-like" evidence="7">
    <location>
        <begin position="141"/>
        <end position="266"/>
    </location>
</feature>
<dbReference type="PROSITE" id="PS51257">
    <property type="entry name" value="PROKAR_LIPOPROTEIN"/>
    <property type="match status" value="1"/>
</dbReference>
<keyword evidence="2 6" id="KW-0732">Signal</keyword>
<evidence type="ECO:0000313" key="8">
    <source>
        <dbReference type="EMBL" id="OAT14916.1"/>
    </source>
</evidence>
<dbReference type="PANTHER" id="PTHR30329:SF21">
    <property type="entry name" value="LIPOPROTEIN YIAD-RELATED"/>
    <property type="match status" value="1"/>
</dbReference>
<dbReference type="PANTHER" id="PTHR30329">
    <property type="entry name" value="STATOR ELEMENT OF FLAGELLAR MOTOR COMPLEX"/>
    <property type="match status" value="1"/>
</dbReference>
<gene>
    <name evidence="8" type="ORF">M979_4091</name>
</gene>
<keyword evidence="4" id="KW-0998">Cell outer membrane</keyword>
<dbReference type="PRINTS" id="PR01021">
    <property type="entry name" value="OMPADOMAIN"/>
</dbReference>
<dbReference type="Gene3D" id="3.30.1450.10">
    <property type="match status" value="1"/>
</dbReference>
<dbReference type="Pfam" id="PF00691">
    <property type="entry name" value="OmpA"/>
    <property type="match status" value="1"/>
</dbReference>
<feature type="chain" id="PRO_5008592930" evidence="6">
    <location>
        <begin position="22"/>
        <end position="269"/>
    </location>
</feature>
<comment type="caution">
    <text evidence="8">The sequence shown here is derived from an EMBL/GenBank/DDBJ whole genome shotgun (WGS) entry which is preliminary data.</text>
</comment>
<protein>
    <submittedName>
        <fullName evidence="8">Outer membrane protein A</fullName>
    </submittedName>
</protein>
<feature type="signal peptide" evidence="6">
    <location>
        <begin position="1"/>
        <end position="21"/>
    </location>
</feature>
<dbReference type="GO" id="GO:0009279">
    <property type="term" value="C:cell outer membrane"/>
    <property type="evidence" value="ECO:0007669"/>
    <property type="project" value="UniProtKB-SubCell"/>
</dbReference>
<evidence type="ECO:0000256" key="1">
    <source>
        <dbReference type="ARBA" id="ARBA00004442"/>
    </source>
</evidence>
<dbReference type="PATRIC" id="fig|1354255.3.peg.4208"/>
<evidence type="ECO:0000256" key="2">
    <source>
        <dbReference type="ARBA" id="ARBA00022729"/>
    </source>
</evidence>
<dbReference type="RefSeq" id="WP_064556205.1">
    <property type="nucleotide sequence ID" value="NZ_LXEO01000066.1"/>
</dbReference>
<dbReference type="InterPro" id="IPR007450">
    <property type="entry name" value="BamE_dom"/>
</dbReference>
<evidence type="ECO:0000256" key="3">
    <source>
        <dbReference type="ARBA" id="ARBA00023136"/>
    </source>
</evidence>
<dbReference type="EMBL" id="LXEO01000066">
    <property type="protein sequence ID" value="OAT14916.1"/>
    <property type="molecule type" value="Genomic_DNA"/>
</dbReference>
<dbReference type="SUPFAM" id="SSF103088">
    <property type="entry name" value="OmpA-like"/>
    <property type="match status" value="1"/>
</dbReference>
<evidence type="ECO:0000259" key="7">
    <source>
        <dbReference type="PROSITE" id="PS51123"/>
    </source>
</evidence>
<keyword evidence="9" id="KW-1185">Reference proteome</keyword>
<dbReference type="Proteomes" id="UP000078286">
    <property type="component" value="Unassembled WGS sequence"/>
</dbReference>
<dbReference type="InterPro" id="IPR006664">
    <property type="entry name" value="OMP_bac"/>
</dbReference>
<evidence type="ECO:0000256" key="4">
    <source>
        <dbReference type="ARBA" id="ARBA00023237"/>
    </source>
</evidence>
<accession>A0A1B7HH06</accession>
<sequence>MKYAKYAKLALIVSGVVLLSACTRSVSNVDSQGKTNSPIFPDASHAVRSEGSFVNLDNLKQMRPGLSKAEVYELIGTPHFDEGVFRVKEWDYIFHFTKPDNSVLTCQYKVLFDSNMKAQSFFFAPDDCLSKLNKPVVKVVANTMHKELSAEGLFSFGSPELSASGVSQVNDLAADLKAEDLNGKHVVISGYTDRIGNSVKNMQLSLARAESVKKMLIEKGIPASIIETQGLGDSAPRVVCPGKKSPAVIECLAPNRRMTVDVVAIRTGK</sequence>
<comment type="subcellular location">
    <subcellularLocation>
        <location evidence="1">Cell outer membrane</location>
    </subcellularLocation>
</comment>
<reference evidence="8 9" key="1">
    <citation type="submission" date="2016-04" db="EMBL/GenBank/DDBJ databases">
        <title>ATOL: Assembling a taxonomically balanced genome-scale reconstruction of the evolutionary history of the Enterobacteriaceae.</title>
        <authorList>
            <person name="Plunkett G.III."/>
            <person name="Neeno-Eckwall E.C."/>
            <person name="Glasner J.D."/>
            <person name="Perna N.T."/>
        </authorList>
    </citation>
    <scope>NUCLEOTIDE SEQUENCE [LARGE SCALE GENOMIC DNA]</scope>
    <source>
        <strain evidence="8 9">ATCC 51607</strain>
    </source>
</reference>
<dbReference type="Gene3D" id="3.30.1330.60">
    <property type="entry name" value="OmpA-like domain"/>
    <property type="match status" value="1"/>
</dbReference>
<name>A0A1B7HH06_9ENTR</name>
<evidence type="ECO:0000313" key="9">
    <source>
        <dbReference type="Proteomes" id="UP000078286"/>
    </source>
</evidence>
<organism evidence="8 9">
    <name type="scientific">Buttiauxella noackiae ATCC 51607</name>
    <dbReference type="NCBI Taxonomy" id="1354255"/>
    <lineage>
        <taxon>Bacteria</taxon>
        <taxon>Pseudomonadati</taxon>
        <taxon>Pseudomonadota</taxon>
        <taxon>Gammaproteobacteria</taxon>
        <taxon>Enterobacterales</taxon>
        <taxon>Enterobacteriaceae</taxon>
        <taxon>Buttiauxella</taxon>
    </lineage>
</organism>
<dbReference type="Pfam" id="PF04355">
    <property type="entry name" value="BamE"/>
    <property type="match status" value="1"/>
</dbReference>
<evidence type="ECO:0000256" key="6">
    <source>
        <dbReference type="SAM" id="SignalP"/>
    </source>
</evidence>
<dbReference type="CDD" id="cd07185">
    <property type="entry name" value="OmpA_C-like"/>
    <property type="match status" value="1"/>
</dbReference>
<keyword evidence="3 5" id="KW-0472">Membrane</keyword>
<evidence type="ECO:0000256" key="5">
    <source>
        <dbReference type="PROSITE-ProRule" id="PRU00473"/>
    </source>
</evidence>
<proteinExistence type="predicted"/>
<dbReference type="PROSITE" id="PS51123">
    <property type="entry name" value="OMPA_2"/>
    <property type="match status" value="1"/>
</dbReference>
<dbReference type="InterPro" id="IPR037873">
    <property type="entry name" value="BamE-like"/>
</dbReference>
<dbReference type="InterPro" id="IPR006665">
    <property type="entry name" value="OmpA-like"/>
</dbReference>